<protein>
    <recommendedName>
        <fullName evidence="3 6">Flagellar basal-body rod protein FlgG</fullName>
    </recommendedName>
</protein>
<dbReference type="PANTHER" id="PTHR30435">
    <property type="entry name" value="FLAGELLAR PROTEIN"/>
    <property type="match status" value="1"/>
</dbReference>
<dbReference type="Pfam" id="PF00460">
    <property type="entry name" value="Flg_bb_rod"/>
    <property type="match status" value="1"/>
</dbReference>
<comment type="similarity">
    <text evidence="2 7">Belongs to the flagella basal body rod proteins family.</text>
</comment>
<dbReference type="Pfam" id="PF22692">
    <property type="entry name" value="LlgE_F_G_D1"/>
    <property type="match status" value="1"/>
</dbReference>
<evidence type="ECO:0000256" key="5">
    <source>
        <dbReference type="ARBA" id="ARBA00025933"/>
    </source>
</evidence>
<evidence type="ECO:0000313" key="12">
    <source>
        <dbReference type="Proteomes" id="UP001058120"/>
    </source>
</evidence>
<dbReference type="InterPro" id="IPR012834">
    <property type="entry name" value="FlgG_G_neg"/>
</dbReference>
<name>A0ABY5Y153_9BACT</name>
<gene>
    <name evidence="11" type="primary">flgG</name>
    <name evidence="11" type="ORF">JBF11_08825</name>
</gene>
<comment type="subunit">
    <text evidence="5">The basal body constitutes a major portion of the flagellar organelle and consists of four rings (L,P,S, and M) mounted on a central rod. The rod consists of about 26 subunits of FlgG in the distal portion, and FlgB, FlgC and FlgF are thought to build up the proximal portion of the rod with about 6 subunits each.</text>
</comment>
<dbReference type="InterPro" id="IPR010930">
    <property type="entry name" value="Flg_bb/hook_C_dom"/>
</dbReference>
<evidence type="ECO:0000256" key="2">
    <source>
        <dbReference type="ARBA" id="ARBA00009677"/>
    </source>
</evidence>
<evidence type="ECO:0000256" key="3">
    <source>
        <dbReference type="ARBA" id="ARBA00017948"/>
    </source>
</evidence>
<evidence type="ECO:0000256" key="1">
    <source>
        <dbReference type="ARBA" id="ARBA00004117"/>
    </source>
</evidence>
<comment type="subcellular location">
    <subcellularLocation>
        <location evidence="1 7">Bacterial flagellum basal body</location>
    </subcellularLocation>
</comment>
<organism evidence="11 12">
    <name type="scientific">Taurinivorans muris</name>
    <dbReference type="NCBI Taxonomy" id="2787751"/>
    <lineage>
        <taxon>Bacteria</taxon>
        <taxon>Pseudomonadati</taxon>
        <taxon>Thermodesulfobacteriota</taxon>
        <taxon>Desulfovibrionia</taxon>
        <taxon>Desulfovibrionales</taxon>
        <taxon>Desulfovibrionaceae</taxon>
        <taxon>Taurinivorans</taxon>
    </lineage>
</organism>
<dbReference type="InterPro" id="IPR019776">
    <property type="entry name" value="Flagellar_basal_body_rod_CS"/>
</dbReference>
<dbReference type="EMBL" id="CP065938">
    <property type="protein sequence ID" value="UWX05536.1"/>
    <property type="molecule type" value="Genomic_DNA"/>
</dbReference>
<evidence type="ECO:0000313" key="11">
    <source>
        <dbReference type="EMBL" id="UWX05536.1"/>
    </source>
</evidence>
<evidence type="ECO:0000256" key="6">
    <source>
        <dbReference type="NCBIfam" id="TIGR02488"/>
    </source>
</evidence>
<accession>A0ABY5Y153</accession>
<dbReference type="SUPFAM" id="SSF117143">
    <property type="entry name" value="Flagellar hook protein flgE"/>
    <property type="match status" value="1"/>
</dbReference>
<feature type="domain" description="Flagellar hook protein FlgE/F/G-like D1" evidence="10">
    <location>
        <begin position="96"/>
        <end position="156"/>
    </location>
</feature>
<dbReference type="InterPro" id="IPR053967">
    <property type="entry name" value="LlgE_F_G-like_D1"/>
</dbReference>
<keyword evidence="11" id="KW-0966">Cell projection</keyword>
<dbReference type="InterPro" id="IPR001444">
    <property type="entry name" value="Flag_bb_rod_N"/>
</dbReference>
<keyword evidence="12" id="KW-1185">Reference proteome</keyword>
<dbReference type="Pfam" id="PF06429">
    <property type="entry name" value="Flg_bbr_C"/>
    <property type="match status" value="1"/>
</dbReference>
<sequence>MMRSLWSAASGMHAQQMNIDVISNNLANVNTSGFKKSRAEFEDLMYQTMRVAGSRGPADQQIPVGIQVGLGVRTVSVHKFFTEGNLQNTDNTLDIAIEGDGFFQVQVGEELMYTRSGAFKLNSDGVIVTANGYELQPQFTVPSETRSIAISEDGEIVCLDGQSNEIATGDIPLYTFVNNAGLDSRGRNLYMPTEASGEAVQGVPGEDNVGTLAQGFLEMSNVEIVEEMVNMIVGQRAYEMNSKAIQTSDTMLQTAINVKRQ</sequence>
<dbReference type="InterPro" id="IPR037925">
    <property type="entry name" value="FlgE/F/G-like"/>
</dbReference>
<feature type="domain" description="Flagellar basal body rod protein N-terminal" evidence="8">
    <location>
        <begin position="7"/>
        <end position="35"/>
    </location>
</feature>
<evidence type="ECO:0000256" key="7">
    <source>
        <dbReference type="RuleBase" id="RU362116"/>
    </source>
</evidence>
<dbReference type="Proteomes" id="UP001058120">
    <property type="component" value="Chromosome"/>
</dbReference>
<dbReference type="NCBIfam" id="TIGR02488">
    <property type="entry name" value="flgG_G_neg"/>
    <property type="match status" value="1"/>
</dbReference>
<keyword evidence="11" id="KW-0969">Cilium</keyword>
<evidence type="ECO:0000259" key="8">
    <source>
        <dbReference type="Pfam" id="PF00460"/>
    </source>
</evidence>
<keyword evidence="4 7" id="KW-0975">Bacterial flagellum</keyword>
<evidence type="ECO:0000259" key="9">
    <source>
        <dbReference type="Pfam" id="PF06429"/>
    </source>
</evidence>
<dbReference type="NCBIfam" id="TIGR03506">
    <property type="entry name" value="FlgEFG_subfam"/>
    <property type="match status" value="2"/>
</dbReference>
<evidence type="ECO:0000259" key="10">
    <source>
        <dbReference type="Pfam" id="PF22692"/>
    </source>
</evidence>
<dbReference type="PANTHER" id="PTHR30435:SF19">
    <property type="entry name" value="FLAGELLAR BASAL-BODY ROD PROTEIN FLGG"/>
    <property type="match status" value="1"/>
</dbReference>
<dbReference type="PROSITE" id="PS00588">
    <property type="entry name" value="FLAGELLA_BB_ROD"/>
    <property type="match status" value="1"/>
</dbReference>
<keyword evidence="11" id="KW-0282">Flagellum</keyword>
<evidence type="ECO:0000256" key="4">
    <source>
        <dbReference type="ARBA" id="ARBA00023143"/>
    </source>
</evidence>
<feature type="domain" description="Flagellar basal-body/hook protein C-terminal" evidence="9">
    <location>
        <begin position="213"/>
        <end position="257"/>
    </location>
</feature>
<dbReference type="InterPro" id="IPR020013">
    <property type="entry name" value="Flagellar_FlgE/F/G"/>
</dbReference>
<proteinExistence type="inferred from homology"/>
<reference evidence="11" key="1">
    <citation type="submission" date="2020-12" db="EMBL/GenBank/DDBJ databases">
        <title>Taurinivorans muris gen. nov., sp. nov., fundamental and realized metabolic niche of a ubiquitous sulfidogenic bacterium in the murine intestine.</title>
        <authorList>
            <person name="Ye H."/>
            <person name="Hanson B.T."/>
            <person name="Loy A."/>
        </authorList>
    </citation>
    <scope>NUCLEOTIDE SEQUENCE</scope>
    <source>
        <strain evidence="11">LT0009</strain>
    </source>
</reference>
<dbReference type="RefSeq" id="WP_334315119.1">
    <property type="nucleotide sequence ID" value="NZ_CP065938.1"/>
</dbReference>